<evidence type="ECO:0000256" key="2">
    <source>
        <dbReference type="ARBA" id="ARBA00023125"/>
    </source>
</evidence>
<keyword evidence="2 4" id="KW-0238">DNA-binding</keyword>
<dbReference type="PROSITE" id="PS50977">
    <property type="entry name" value="HTH_TETR_2"/>
    <property type="match status" value="1"/>
</dbReference>
<dbReference type="Pfam" id="PF00440">
    <property type="entry name" value="TetR_N"/>
    <property type="match status" value="1"/>
</dbReference>
<organism evidence="6">
    <name type="scientific">Streptomyces sp. R33</name>
    <dbReference type="NCBI Taxonomy" id="3238629"/>
    <lineage>
        <taxon>Bacteria</taxon>
        <taxon>Bacillati</taxon>
        <taxon>Actinomycetota</taxon>
        <taxon>Actinomycetes</taxon>
        <taxon>Kitasatosporales</taxon>
        <taxon>Streptomycetaceae</taxon>
        <taxon>Streptomyces</taxon>
    </lineage>
</organism>
<dbReference type="PANTHER" id="PTHR30055">
    <property type="entry name" value="HTH-TYPE TRANSCRIPTIONAL REGULATOR RUTR"/>
    <property type="match status" value="1"/>
</dbReference>
<name>A0AB39XX40_9ACTN</name>
<dbReference type="InterPro" id="IPR009057">
    <property type="entry name" value="Homeodomain-like_sf"/>
</dbReference>
<accession>A0AB39XX40</accession>
<evidence type="ECO:0000259" key="5">
    <source>
        <dbReference type="PROSITE" id="PS50977"/>
    </source>
</evidence>
<evidence type="ECO:0000256" key="3">
    <source>
        <dbReference type="ARBA" id="ARBA00023163"/>
    </source>
</evidence>
<evidence type="ECO:0000313" key="6">
    <source>
        <dbReference type="EMBL" id="XDV61781.1"/>
    </source>
</evidence>
<dbReference type="AlphaFoldDB" id="A0AB39XX40"/>
<dbReference type="EMBL" id="CP165727">
    <property type="protein sequence ID" value="XDV61781.1"/>
    <property type="molecule type" value="Genomic_DNA"/>
</dbReference>
<proteinExistence type="predicted"/>
<reference evidence="6" key="1">
    <citation type="submission" date="2024-08" db="EMBL/GenBank/DDBJ databases">
        <authorList>
            <person name="Yu S.T."/>
        </authorList>
    </citation>
    <scope>NUCLEOTIDE SEQUENCE</scope>
    <source>
        <strain evidence="6">R33</strain>
    </source>
</reference>
<dbReference type="InterPro" id="IPR001647">
    <property type="entry name" value="HTH_TetR"/>
</dbReference>
<feature type="domain" description="HTH tetR-type" evidence="5">
    <location>
        <begin position="17"/>
        <end position="77"/>
    </location>
</feature>
<dbReference type="Gene3D" id="1.10.357.10">
    <property type="entry name" value="Tetracycline Repressor, domain 2"/>
    <property type="match status" value="1"/>
</dbReference>
<sequence>MKEKRAYESPLRAGQLEQTRQLILAALTEAIADESVRELTIPLVAERAGVAVRTVYRHFPTREALFAAWSGWAQENLHVLTQSYPDTLEGLRRVAPELYRSYDEHAPLILAMLNSKAARPLREQGRRDRFRSVEAALAELTAEADPVARRRAVAVLYLLVSAPAWQAMRLQAGLDGAEAGMAAAWAVRVLTDQLRRDPDGPLRPPSG</sequence>
<gene>
    <name evidence="6" type="ORF">AB5J51_01900</name>
</gene>
<dbReference type="InterPro" id="IPR050109">
    <property type="entry name" value="HTH-type_TetR-like_transc_reg"/>
</dbReference>
<dbReference type="SUPFAM" id="SSF46689">
    <property type="entry name" value="Homeodomain-like"/>
    <property type="match status" value="1"/>
</dbReference>
<protein>
    <submittedName>
        <fullName evidence="6">TetR/AcrR family transcriptional regulator</fullName>
    </submittedName>
</protein>
<evidence type="ECO:0000256" key="1">
    <source>
        <dbReference type="ARBA" id="ARBA00023015"/>
    </source>
</evidence>
<dbReference type="RefSeq" id="WP_369776519.1">
    <property type="nucleotide sequence ID" value="NZ_CP165727.1"/>
</dbReference>
<evidence type="ECO:0000256" key="4">
    <source>
        <dbReference type="PROSITE-ProRule" id="PRU00335"/>
    </source>
</evidence>
<keyword evidence="3" id="KW-0804">Transcription</keyword>
<feature type="DNA-binding region" description="H-T-H motif" evidence="4">
    <location>
        <begin position="40"/>
        <end position="59"/>
    </location>
</feature>
<dbReference type="PRINTS" id="PR00455">
    <property type="entry name" value="HTHTETR"/>
</dbReference>
<dbReference type="GO" id="GO:0003700">
    <property type="term" value="F:DNA-binding transcription factor activity"/>
    <property type="evidence" value="ECO:0007669"/>
    <property type="project" value="TreeGrafter"/>
</dbReference>
<dbReference type="GO" id="GO:0000976">
    <property type="term" value="F:transcription cis-regulatory region binding"/>
    <property type="evidence" value="ECO:0007669"/>
    <property type="project" value="TreeGrafter"/>
</dbReference>
<dbReference type="PANTHER" id="PTHR30055:SF234">
    <property type="entry name" value="HTH-TYPE TRANSCRIPTIONAL REGULATOR BETI"/>
    <property type="match status" value="1"/>
</dbReference>
<keyword evidence="1" id="KW-0805">Transcription regulation</keyword>